<feature type="compositionally biased region" description="Basic and acidic residues" evidence="2">
    <location>
        <begin position="275"/>
        <end position="291"/>
    </location>
</feature>
<dbReference type="AlphaFoldDB" id="A0AAV9XGU7"/>
<reference evidence="4 5" key="1">
    <citation type="submission" date="2019-10" db="EMBL/GenBank/DDBJ databases">
        <authorList>
            <person name="Palmer J.M."/>
        </authorList>
    </citation>
    <scope>NUCLEOTIDE SEQUENCE [LARGE SCALE GENOMIC DNA]</scope>
    <source>
        <strain evidence="4 5">TWF694</strain>
    </source>
</reference>
<gene>
    <name evidence="4" type="ORF">TWF694_009160</name>
</gene>
<proteinExistence type="inferred from homology"/>
<comment type="caution">
    <text evidence="4">The sequence shown here is derived from an EMBL/GenBank/DDBJ whole genome shotgun (WGS) entry which is preliminary data.</text>
</comment>
<dbReference type="EMBL" id="JAVHJO010000005">
    <property type="protein sequence ID" value="KAK6540359.1"/>
    <property type="molecule type" value="Genomic_DNA"/>
</dbReference>
<keyword evidence="1" id="KW-0560">Oxidoreductase</keyword>
<dbReference type="Gene3D" id="2.60.120.330">
    <property type="entry name" value="B-lactam Antibiotic, Isopenicillin N Synthase, Chain"/>
    <property type="match status" value="1"/>
</dbReference>
<dbReference type="GO" id="GO:0046872">
    <property type="term" value="F:metal ion binding"/>
    <property type="evidence" value="ECO:0007669"/>
    <property type="project" value="UniProtKB-KW"/>
</dbReference>
<feature type="domain" description="Fe2OG dioxygenase" evidence="3">
    <location>
        <begin position="277"/>
        <end position="391"/>
    </location>
</feature>
<accession>A0AAV9XGU7</accession>
<keyword evidence="1" id="KW-0479">Metal-binding</keyword>
<keyword evidence="5" id="KW-1185">Reference proteome</keyword>
<evidence type="ECO:0000313" key="5">
    <source>
        <dbReference type="Proteomes" id="UP001365542"/>
    </source>
</evidence>
<dbReference type="InterPro" id="IPR005123">
    <property type="entry name" value="Oxoglu/Fe-dep_dioxygenase_dom"/>
</dbReference>
<protein>
    <recommendedName>
        <fullName evidence="3">Fe2OG dioxygenase domain-containing protein</fullName>
    </recommendedName>
</protein>
<feature type="compositionally biased region" description="Basic and acidic residues" evidence="2">
    <location>
        <begin position="1"/>
        <end position="27"/>
    </location>
</feature>
<keyword evidence="1" id="KW-0408">Iron</keyword>
<evidence type="ECO:0000256" key="2">
    <source>
        <dbReference type="SAM" id="MobiDB-lite"/>
    </source>
</evidence>
<dbReference type="InterPro" id="IPR027443">
    <property type="entry name" value="IPNS-like_sf"/>
</dbReference>
<feature type="region of interest" description="Disordered" evidence="2">
    <location>
        <begin position="271"/>
        <end position="291"/>
    </location>
</feature>
<dbReference type="GO" id="GO:0016491">
    <property type="term" value="F:oxidoreductase activity"/>
    <property type="evidence" value="ECO:0007669"/>
    <property type="project" value="UniProtKB-KW"/>
</dbReference>
<organism evidence="4 5">
    <name type="scientific">Orbilia ellipsospora</name>
    <dbReference type="NCBI Taxonomy" id="2528407"/>
    <lineage>
        <taxon>Eukaryota</taxon>
        <taxon>Fungi</taxon>
        <taxon>Dikarya</taxon>
        <taxon>Ascomycota</taxon>
        <taxon>Pezizomycotina</taxon>
        <taxon>Orbiliomycetes</taxon>
        <taxon>Orbiliales</taxon>
        <taxon>Orbiliaceae</taxon>
        <taxon>Orbilia</taxon>
    </lineage>
</organism>
<feature type="region of interest" description="Disordered" evidence="2">
    <location>
        <begin position="1"/>
        <end position="119"/>
    </location>
</feature>
<dbReference type="Proteomes" id="UP001365542">
    <property type="component" value="Unassembled WGS sequence"/>
</dbReference>
<evidence type="ECO:0000256" key="1">
    <source>
        <dbReference type="RuleBase" id="RU003682"/>
    </source>
</evidence>
<evidence type="ECO:0000259" key="3">
    <source>
        <dbReference type="PROSITE" id="PS51471"/>
    </source>
</evidence>
<name>A0AAV9XGU7_9PEZI</name>
<sequence>MRERLTRRSRADSDGDRRDGSRTRDSSSIRSQLKSLVLRQNPELSPSMFSHGADSEDSIVGLLKQQRIKDRGATTTPKSYTFPADNPTSPPVQDEEPSPGYFSDDLEADHEPSFNTDPELPIVKRKDLCMIPHLLTKYPAFYVTDHNLPHTPFDLAKHVLNCTDSEKESLRDPQKSTTNGYNLVRDQGREWWDYNPQSDFLGPKGDAAYEAATKEYFNTATQLLQDICKQFNIVGEVIPKEIVNDRGYSSMRYLRYNEDMLETEINKKIRKHRRGESSESVEEHIKEQESPKFTFEPHTDLDVFTLIDSTEPSGLYVWNKRGKVFPAKPVKGAVLILAGDLMPCYTAIKGKSPLFDGKDAVSDRTVLPTAHTVWVPKGAGDRYSVEVSLRPKRNAVLWERTINIGSKEVMENTTFWWLATEKSRVDGRKCFMVDKAPEKKLEAERPAGAPGEKSVLLLGAVMTGPTSKFSW</sequence>
<dbReference type="PROSITE" id="PS51471">
    <property type="entry name" value="FE2OG_OXY"/>
    <property type="match status" value="1"/>
</dbReference>
<evidence type="ECO:0000313" key="4">
    <source>
        <dbReference type="EMBL" id="KAK6540359.1"/>
    </source>
</evidence>
<dbReference type="SUPFAM" id="SSF51197">
    <property type="entry name" value="Clavaminate synthase-like"/>
    <property type="match status" value="1"/>
</dbReference>
<comment type="similarity">
    <text evidence="1">Belongs to the iron/ascorbate-dependent oxidoreductase family.</text>
</comment>